<evidence type="ECO:0000259" key="2">
    <source>
        <dbReference type="Pfam" id="PF14303"/>
    </source>
</evidence>
<dbReference type="Pfam" id="PF14303">
    <property type="entry name" value="NAM-associated"/>
    <property type="match status" value="1"/>
</dbReference>
<organism evidence="3 4">
    <name type="scientific">Heracleum sosnowskyi</name>
    <dbReference type="NCBI Taxonomy" id="360622"/>
    <lineage>
        <taxon>Eukaryota</taxon>
        <taxon>Viridiplantae</taxon>
        <taxon>Streptophyta</taxon>
        <taxon>Embryophyta</taxon>
        <taxon>Tracheophyta</taxon>
        <taxon>Spermatophyta</taxon>
        <taxon>Magnoliopsida</taxon>
        <taxon>eudicotyledons</taxon>
        <taxon>Gunneridae</taxon>
        <taxon>Pentapetalae</taxon>
        <taxon>asterids</taxon>
        <taxon>campanulids</taxon>
        <taxon>Apiales</taxon>
        <taxon>Apiaceae</taxon>
        <taxon>Apioideae</taxon>
        <taxon>apioid superclade</taxon>
        <taxon>Tordylieae</taxon>
        <taxon>Tordyliinae</taxon>
        <taxon>Heracleum</taxon>
    </lineage>
</organism>
<evidence type="ECO:0000256" key="1">
    <source>
        <dbReference type="SAM" id="MobiDB-lite"/>
    </source>
</evidence>
<sequence>MNFDENISFSNMLNSEYPYEESTTPPPPNIYFSQDNGGDESGDVTVLSSQVFSSQKFTDRRPRTKNFTKEEDEMLISAWHNISSDPITGVDQTIGTYCGRVHKYFMKYKNFESDRSEGSLMHRWSVIQLAVNKFHGFYTQVGAPSGYSEDDKIRNAKAMYKDNYKSNFSLEHCWKVLKNLPKWNATFATKKPKNSRNDSPTAASPGTPECVVLGDTELKRPIGRKAAKKNEKKRKRSENEQDDGGAAILEQIRADQLESKKQRNEHLKEMVQLAKERAEREKEKDERAKKKEANKQDEADAKIMAVDTSDMGALEIEYFNARKKEIIERIRNRSSAT</sequence>
<feature type="compositionally biased region" description="Basic and acidic residues" evidence="1">
    <location>
        <begin position="273"/>
        <end position="301"/>
    </location>
</feature>
<feature type="region of interest" description="Disordered" evidence="1">
    <location>
        <begin position="17"/>
        <end position="37"/>
    </location>
</feature>
<dbReference type="EMBL" id="JAUIZM010000004">
    <property type="protein sequence ID" value="KAK1388008.1"/>
    <property type="molecule type" value="Genomic_DNA"/>
</dbReference>
<feature type="region of interest" description="Disordered" evidence="1">
    <location>
        <begin position="189"/>
        <end position="247"/>
    </location>
</feature>
<dbReference type="PANTHER" id="PTHR45125">
    <property type="entry name" value="F21J9.4-RELATED"/>
    <property type="match status" value="1"/>
</dbReference>
<dbReference type="AlphaFoldDB" id="A0AAD8MY80"/>
<accession>A0AAD8MY80</accession>
<comment type="caution">
    <text evidence="3">The sequence shown here is derived from an EMBL/GenBank/DDBJ whole genome shotgun (WGS) entry which is preliminary data.</text>
</comment>
<proteinExistence type="predicted"/>
<evidence type="ECO:0000313" key="3">
    <source>
        <dbReference type="EMBL" id="KAK1388008.1"/>
    </source>
</evidence>
<dbReference type="PANTHER" id="PTHR45125:SF51">
    <property type="entry name" value="F21J9.4-RELATED"/>
    <property type="match status" value="1"/>
</dbReference>
<feature type="domain" description="No apical meristem-associated C-terminal" evidence="2">
    <location>
        <begin position="168"/>
        <end position="326"/>
    </location>
</feature>
<protein>
    <recommendedName>
        <fullName evidence="2">No apical meristem-associated C-terminal domain-containing protein</fullName>
    </recommendedName>
</protein>
<feature type="region of interest" description="Disordered" evidence="1">
    <location>
        <begin position="273"/>
        <end position="302"/>
    </location>
</feature>
<gene>
    <name evidence="3" type="ORF">POM88_016186</name>
</gene>
<evidence type="ECO:0000313" key="4">
    <source>
        <dbReference type="Proteomes" id="UP001237642"/>
    </source>
</evidence>
<reference evidence="3" key="2">
    <citation type="submission" date="2023-05" db="EMBL/GenBank/DDBJ databases">
        <authorList>
            <person name="Schelkunov M.I."/>
        </authorList>
    </citation>
    <scope>NUCLEOTIDE SEQUENCE</scope>
    <source>
        <strain evidence="3">Hsosn_3</strain>
        <tissue evidence="3">Leaf</tissue>
    </source>
</reference>
<name>A0AAD8MY80_9APIA</name>
<reference evidence="3" key="1">
    <citation type="submission" date="2023-02" db="EMBL/GenBank/DDBJ databases">
        <title>Genome of toxic invasive species Heracleum sosnowskyi carries increased number of genes despite the absence of recent whole-genome duplications.</title>
        <authorList>
            <person name="Schelkunov M."/>
            <person name="Shtratnikova V."/>
            <person name="Makarenko M."/>
            <person name="Klepikova A."/>
            <person name="Omelchenko D."/>
            <person name="Novikova G."/>
            <person name="Obukhova E."/>
            <person name="Bogdanov V."/>
            <person name="Penin A."/>
            <person name="Logacheva M."/>
        </authorList>
    </citation>
    <scope>NUCLEOTIDE SEQUENCE</scope>
    <source>
        <strain evidence="3">Hsosn_3</strain>
        <tissue evidence="3">Leaf</tissue>
    </source>
</reference>
<dbReference type="Proteomes" id="UP001237642">
    <property type="component" value="Unassembled WGS sequence"/>
</dbReference>
<keyword evidence="4" id="KW-1185">Reference proteome</keyword>
<feature type="compositionally biased region" description="Basic residues" evidence="1">
    <location>
        <begin position="221"/>
        <end position="236"/>
    </location>
</feature>
<dbReference type="InterPro" id="IPR029466">
    <property type="entry name" value="NAM-associated_C"/>
</dbReference>